<evidence type="ECO:0000256" key="1">
    <source>
        <dbReference type="ARBA" id="ARBA00022729"/>
    </source>
</evidence>
<reference evidence="5" key="1">
    <citation type="submission" date="2022-03" db="EMBL/GenBank/DDBJ databases">
        <title>De novo assembled genomes of Belliella spp. (Cyclobacteriaceae) strains.</title>
        <authorList>
            <person name="Szabo A."/>
            <person name="Korponai K."/>
            <person name="Felfoldi T."/>
        </authorList>
    </citation>
    <scope>NUCLEOTIDE SEQUENCE</scope>
    <source>
        <strain evidence="5">DSM 111903</strain>
    </source>
</reference>
<dbReference type="RefSeq" id="WP_241410387.1">
    <property type="nucleotide sequence ID" value="NZ_JAKZGO010000003.1"/>
</dbReference>
<organism evidence="5 6">
    <name type="scientific">Belliella alkalica</name>
    <dbReference type="NCBI Taxonomy" id="1730871"/>
    <lineage>
        <taxon>Bacteria</taxon>
        <taxon>Pseudomonadati</taxon>
        <taxon>Bacteroidota</taxon>
        <taxon>Cytophagia</taxon>
        <taxon>Cytophagales</taxon>
        <taxon>Cyclobacteriaceae</taxon>
        <taxon>Belliella</taxon>
    </lineage>
</organism>
<accession>A0ABS9V8V3</accession>
<dbReference type="InterPro" id="IPR039565">
    <property type="entry name" value="BamD-like"/>
</dbReference>
<feature type="domain" description="Outer membrane lipoprotein BamD-like" evidence="4">
    <location>
        <begin position="33"/>
        <end position="177"/>
    </location>
</feature>
<evidence type="ECO:0000256" key="3">
    <source>
        <dbReference type="ARBA" id="ARBA00023237"/>
    </source>
</evidence>
<proteinExistence type="predicted"/>
<name>A0ABS9V8V3_9BACT</name>
<keyword evidence="6" id="KW-1185">Reference proteome</keyword>
<evidence type="ECO:0000313" key="5">
    <source>
        <dbReference type="EMBL" id="MCH7412850.1"/>
    </source>
</evidence>
<comment type="caution">
    <text evidence="5">The sequence shown here is derived from an EMBL/GenBank/DDBJ whole genome shotgun (WGS) entry which is preliminary data.</text>
</comment>
<protein>
    <submittedName>
        <fullName evidence="5">Outer membrane protein assembly factor BamD</fullName>
    </submittedName>
</protein>
<evidence type="ECO:0000256" key="2">
    <source>
        <dbReference type="ARBA" id="ARBA00023136"/>
    </source>
</evidence>
<dbReference type="SUPFAM" id="SSF48452">
    <property type="entry name" value="TPR-like"/>
    <property type="match status" value="1"/>
</dbReference>
<keyword evidence="2" id="KW-0472">Membrane</keyword>
<evidence type="ECO:0000313" key="6">
    <source>
        <dbReference type="Proteomes" id="UP001165430"/>
    </source>
</evidence>
<evidence type="ECO:0000259" key="4">
    <source>
        <dbReference type="Pfam" id="PF13525"/>
    </source>
</evidence>
<dbReference type="InterPro" id="IPR011990">
    <property type="entry name" value="TPR-like_helical_dom_sf"/>
</dbReference>
<keyword evidence="1" id="KW-0732">Signal</keyword>
<dbReference type="PROSITE" id="PS51257">
    <property type="entry name" value="PROKAR_LIPOPROTEIN"/>
    <property type="match status" value="1"/>
</dbReference>
<dbReference type="NCBIfam" id="TIGR03302">
    <property type="entry name" value="OM_YfiO"/>
    <property type="match status" value="1"/>
</dbReference>
<dbReference type="Proteomes" id="UP001165430">
    <property type="component" value="Unassembled WGS sequence"/>
</dbReference>
<sequence>MKKSLSYILPFLILILLSSCGKFYKLEKSTNWEELYNAANTYYESGEYNKSIILYDKVLPVIRGSERAETADFNYAYAHFRTKRYIEAAGYFNTFYQTYNRSPMAEEAMFMNAYSLYLDSPDYNLDQKSSKDAVNAIQLFINKFPESDSYERAMAMIDDLQKRFEEKAYQESTMYLRLTEGLYPGDFYKACIINFQNFAKNYPDSKYNEELAYRLVEVSAAYSERSVFDKKEDRLKQALAFAEQFKRKYPNSKYLGKVDVAVLKTTKEYDNHLVLKKDYEERLAKAKLEEQQRVVSPEGESVITIPITENNN</sequence>
<gene>
    <name evidence="5" type="primary">bamD</name>
    <name evidence="5" type="ORF">MM213_05080</name>
</gene>
<dbReference type="InterPro" id="IPR017689">
    <property type="entry name" value="BamD"/>
</dbReference>
<dbReference type="Pfam" id="PF13525">
    <property type="entry name" value="YfiO"/>
    <property type="match status" value="1"/>
</dbReference>
<keyword evidence="3" id="KW-0998">Cell outer membrane</keyword>
<dbReference type="EMBL" id="JAKZGO010000003">
    <property type="protein sequence ID" value="MCH7412850.1"/>
    <property type="molecule type" value="Genomic_DNA"/>
</dbReference>
<dbReference type="Gene3D" id="1.25.40.10">
    <property type="entry name" value="Tetratricopeptide repeat domain"/>
    <property type="match status" value="1"/>
</dbReference>